<dbReference type="Proteomes" id="UP001156102">
    <property type="component" value="Unassembled WGS sequence"/>
</dbReference>
<dbReference type="RefSeq" id="WP_254757854.1">
    <property type="nucleotide sequence ID" value="NZ_JANCLT010000002.1"/>
</dbReference>
<comment type="caution">
    <text evidence="2">The sequence shown here is derived from an EMBL/GenBank/DDBJ whole genome shotgun (WGS) entry which is preliminary data.</text>
</comment>
<dbReference type="GO" id="GO:1901135">
    <property type="term" value="P:carbohydrate derivative metabolic process"/>
    <property type="evidence" value="ECO:0007669"/>
    <property type="project" value="InterPro"/>
</dbReference>
<dbReference type="Pfam" id="PF10740">
    <property type="entry name" value="DUF2529"/>
    <property type="match status" value="1"/>
</dbReference>
<dbReference type="Gene3D" id="3.40.50.10490">
    <property type="entry name" value="Glucose-6-phosphate isomerase like protein, domain 1"/>
    <property type="match status" value="1"/>
</dbReference>
<feature type="domain" description="DUF2529" evidence="1">
    <location>
        <begin position="1"/>
        <end position="174"/>
    </location>
</feature>
<evidence type="ECO:0000313" key="3">
    <source>
        <dbReference type="Proteomes" id="UP001156102"/>
    </source>
</evidence>
<proteinExistence type="predicted"/>
<sequence>MLKIFSTQLTGYLKRIAEQEDESLEDGARLLAQALTGSGTIYMYGTREMEGVVAEALYGEEPFRGAQRLEPGADIQPGVDIQPADRILLVSRFSTDEDIVALAKQLQEDGHSIVGMSAVKEGAPSLVDYVDVHIDTKLTKALIPNEDGTRSGFPSLMTSLFAYYGLRFIIEEILAEYDEDLGELV</sequence>
<dbReference type="EMBL" id="JANCLT010000002">
    <property type="protein sequence ID" value="MCP8967950.1"/>
    <property type="molecule type" value="Genomic_DNA"/>
</dbReference>
<organism evidence="2 3">
    <name type="scientific">Ectobacillus ponti</name>
    <dbReference type="NCBI Taxonomy" id="2961894"/>
    <lineage>
        <taxon>Bacteria</taxon>
        <taxon>Bacillati</taxon>
        <taxon>Bacillota</taxon>
        <taxon>Bacilli</taxon>
        <taxon>Bacillales</taxon>
        <taxon>Bacillaceae</taxon>
        <taxon>Ectobacillus</taxon>
    </lineage>
</organism>
<gene>
    <name evidence="2" type="ORF">NK662_05275</name>
</gene>
<name>A0AA41X7V5_9BACI</name>
<keyword evidence="3" id="KW-1185">Reference proteome</keyword>
<accession>A0AA41X7V5</accession>
<dbReference type="SUPFAM" id="SSF53697">
    <property type="entry name" value="SIS domain"/>
    <property type="match status" value="1"/>
</dbReference>
<dbReference type="InterPro" id="IPR046348">
    <property type="entry name" value="SIS_dom_sf"/>
</dbReference>
<dbReference type="GO" id="GO:0097367">
    <property type="term" value="F:carbohydrate derivative binding"/>
    <property type="evidence" value="ECO:0007669"/>
    <property type="project" value="InterPro"/>
</dbReference>
<protein>
    <submittedName>
        <fullName evidence="2">DUF2529 domain-containing protein</fullName>
    </submittedName>
</protein>
<evidence type="ECO:0000259" key="1">
    <source>
        <dbReference type="Pfam" id="PF10740"/>
    </source>
</evidence>
<dbReference type="AlphaFoldDB" id="A0AA41X7V5"/>
<dbReference type="InterPro" id="IPR019676">
    <property type="entry name" value="DUF2529"/>
</dbReference>
<evidence type="ECO:0000313" key="2">
    <source>
        <dbReference type="EMBL" id="MCP8967950.1"/>
    </source>
</evidence>
<reference evidence="2" key="1">
    <citation type="submission" date="2022-07" db="EMBL/GenBank/DDBJ databases">
        <authorList>
            <person name="Li W.-J."/>
            <person name="Deng Q.-Q."/>
        </authorList>
    </citation>
    <scope>NUCLEOTIDE SEQUENCE</scope>
    <source>
        <strain evidence="2">SYSU M60031</strain>
    </source>
</reference>